<keyword evidence="1" id="KW-0472">Membrane</keyword>
<reference evidence="2" key="1">
    <citation type="journal article" date="2017" name="Nature">
        <title>Asgard archaea illuminate the origin of eukaryotic cellular complexity.</title>
        <authorList>
            <person name="Zaremba-Niedzwiedzka K."/>
            <person name="Caceres E.F."/>
            <person name="Saw J.H."/>
            <person name="Backstrom D."/>
            <person name="Juzokaite L."/>
            <person name="Vancaester E."/>
            <person name="Seitz K.W."/>
            <person name="Anantharaman K."/>
            <person name="Starnawski P."/>
            <person name="Kjeldsen K.U."/>
            <person name="Scott M.B."/>
            <person name="Nunoura T."/>
            <person name="Banfield J.F."/>
            <person name="Schramm A."/>
            <person name="Baker B.J."/>
            <person name="Spang A."/>
            <person name="Ettema T.J.G."/>
        </authorList>
    </citation>
    <scope>NUCLEOTIDE SEQUENCE</scope>
    <source>
        <strain evidence="2">LCB_4</strain>
    </source>
</reference>
<feature type="transmembrane region" description="Helical" evidence="1">
    <location>
        <begin position="279"/>
        <end position="297"/>
    </location>
</feature>
<feature type="transmembrane region" description="Helical" evidence="1">
    <location>
        <begin position="227"/>
        <end position="245"/>
    </location>
</feature>
<feature type="transmembrane region" description="Helical" evidence="1">
    <location>
        <begin position="145"/>
        <end position="168"/>
    </location>
</feature>
<evidence type="ECO:0000313" key="3">
    <source>
        <dbReference type="Proteomes" id="UP000186851"/>
    </source>
</evidence>
<sequence>MPYYIKGFLLNRLLIFLAAVFTPIYFTILLLLSDTQMLSLMVIPNIYLNIFFNFMIAPIILSSPWLILIYNFRNRLANMFSVWAEKIAVVPLRYLLFYGINALAVTGFFILPLISPALSVFTALAVSWQLIAGREKLWLKSRSILVTVSIIVFSALLFLPVLVSYFFYQAYLPLSAWLLETWQSAVGFIYAFSIWIVNSLTIGSTVWFIYNLVVSRKVTDAFTGSNSWIRVLEVSLFIIFAYLWIPQLGNMSYVIDYINVISLLLMAVLIILKLKFKVIGGNFSFFGVIVAAGFLTVDLLYRFNIIILTGSLVFTSIIFFTSFIYAFTKSSDEPYMLGEP</sequence>
<reference evidence="2" key="2">
    <citation type="journal article" date="2022" name="Nat. Microbiol.">
        <title>A closed Candidatus Odinarchaeum chromosome exposes Asgard archaeal viruses.</title>
        <authorList>
            <person name="Tamarit D."/>
            <person name="Caceres E.F."/>
            <person name="Krupovic M."/>
            <person name="Nijland R."/>
            <person name="Eme L."/>
            <person name="Robinson N.P."/>
            <person name="Ettema T.J.G."/>
        </authorList>
    </citation>
    <scope>NUCLEOTIDE SEQUENCE</scope>
    <source>
        <strain evidence="2">LCB_4</strain>
    </source>
</reference>
<feature type="transmembrane region" description="Helical" evidence="1">
    <location>
        <begin position="92"/>
        <end position="111"/>
    </location>
</feature>
<protein>
    <submittedName>
        <fullName evidence="2">Uncharacterized protein</fullName>
    </submittedName>
</protein>
<dbReference type="Proteomes" id="UP000186851">
    <property type="component" value="Chromosome"/>
</dbReference>
<evidence type="ECO:0000256" key="1">
    <source>
        <dbReference type="SAM" id="Phobius"/>
    </source>
</evidence>
<accession>A0AAF0D1R5</accession>
<feature type="transmembrane region" description="Helical" evidence="1">
    <location>
        <begin position="12"/>
        <end position="32"/>
    </location>
</feature>
<gene>
    <name evidence="2" type="ORF">OdinLCB4_006175</name>
</gene>
<dbReference type="KEGG" id="oyw:OdinLCB4_006175"/>
<organism evidence="2 3">
    <name type="scientific">Odinarchaeota yellowstonii (strain LCB_4)</name>
    <dbReference type="NCBI Taxonomy" id="1841599"/>
    <lineage>
        <taxon>Archaea</taxon>
        <taxon>Promethearchaeati</taxon>
        <taxon>Candidatus Odinarchaeota</taxon>
        <taxon>Candidatus Odinarchaeia</taxon>
        <taxon>Candidatus Odinarchaeales</taxon>
        <taxon>Candidatus Odinarchaeaceae</taxon>
        <taxon>Candidatus Odinarchaeum</taxon>
    </lineage>
</organism>
<feature type="transmembrane region" description="Helical" evidence="1">
    <location>
        <begin position="188"/>
        <end position="215"/>
    </location>
</feature>
<dbReference type="AlphaFoldDB" id="A0AAF0D1R5"/>
<keyword evidence="1" id="KW-1133">Transmembrane helix</keyword>
<feature type="transmembrane region" description="Helical" evidence="1">
    <location>
        <begin position="52"/>
        <end position="72"/>
    </location>
</feature>
<evidence type="ECO:0000313" key="2">
    <source>
        <dbReference type="EMBL" id="WEU40054.1"/>
    </source>
</evidence>
<proteinExistence type="predicted"/>
<dbReference type="EMBL" id="CP091871">
    <property type="protein sequence ID" value="WEU40054.1"/>
    <property type="molecule type" value="Genomic_DNA"/>
</dbReference>
<feature type="transmembrane region" description="Helical" evidence="1">
    <location>
        <begin position="303"/>
        <end position="327"/>
    </location>
</feature>
<feature type="transmembrane region" description="Helical" evidence="1">
    <location>
        <begin position="251"/>
        <end position="272"/>
    </location>
</feature>
<keyword evidence="1" id="KW-0812">Transmembrane</keyword>
<name>A0AAF0D1R5_ODILC</name>
<feature type="transmembrane region" description="Helical" evidence="1">
    <location>
        <begin position="117"/>
        <end position="133"/>
    </location>
</feature>